<dbReference type="RefSeq" id="WP_076479642.1">
    <property type="nucleotide sequence ID" value="NZ_MTJZ01000031.1"/>
</dbReference>
<dbReference type="EMBL" id="MTJZ01000031">
    <property type="protein sequence ID" value="OMG71398.1"/>
    <property type="molecule type" value="Genomic_DNA"/>
</dbReference>
<dbReference type="AlphaFoldDB" id="A0A1R1J895"/>
<evidence type="ECO:0000313" key="2">
    <source>
        <dbReference type="Proteomes" id="UP000187194"/>
    </source>
</evidence>
<accession>A0A1R1J895</accession>
<reference evidence="1 2" key="1">
    <citation type="submission" date="2017-01" db="EMBL/GenBank/DDBJ databases">
        <title>Phylogeographic, genomic and meropenem susceptibility analysis of Burkholderia ubonensis.</title>
        <authorList>
            <person name="Price E.P."/>
            <person name="Sarovich D.S."/>
            <person name="Webb J.R."/>
            <person name="Hall C.M."/>
            <person name="Sahl J.W."/>
            <person name="Kaestli M."/>
            <person name="Mayo M."/>
            <person name="Harrington G."/>
            <person name="Baker A.L."/>
            <person name="Sidak-Loftis L.C."/>
            <person name="Lummis M."/>
            <person name="Schupp J.M."/>
            <person name="Gillece J.D."/>
            <person name="Tuanyok A."/>
            <person name="Warner J."/>
            <person name="Busch J.D."/>
            <person name="Keim P."/>
            <person name="Currie B.J."/>
            <person name="Wagner D.M."/>
        </authorList>
    </citation>
    <scope>NUCLEOTIDE SEQUENCE [LARGE SCALE GENOMIC DNA]</scope>
    <source>
        <strain evidence="1 2">A21</strain>
    </source>
</reference>
<gene>
    <name evidence="1" type="ORF">BW685_21390</name>
</gene>
<sequence>MSDYNREQFDAFFLGMFGAVTAPLDSEAIERQERADSKRRDDQAVMLRLLDGELSEGAKKERQADAAKRTQKKKFEARLLEQNIERNRALAQRDRDLSL</sequence>
<name>A0A1R1J895_9BURK</name>
<dbReference type="Proteomes" id="UP000187194">
    <property type="component" value="Unassembled WGS sequence"/>
</dbReference>
<protein>
    <submittedName>
        <fullName evidence="1">Uncharacterized protein</fullName>
    </submittedName>
</protein>
<evidence type="ECO:0000313" key="1">
    <source>
        <dbReference type="EMBL" id="OMG71398.1"/>
    </source>
</evidence>
<proteinExistence type="predicted"/>
<organism evidence="1 2">
    <name type="scientific">Burkholderia ubonensis</name>
    <dbReference type="NCBI Taxonomy" id="101571"/>
    <lineage>
        <taxon>Bacteria</taxon>
        <taxon>Pseudomonadati</taxon>
        <taxon>Pseudomonadota</taxon>
        <taxon>Betaproteobacteria</taxon>
        <taxon>Burkholderiales</taxon>
        <taxon>Burkholderiaceae</taxon>
        <taxon>Burkholderia</taxon>
        <taxon>Burkholderia cepacia complex</taxon>
    </lineage>
</organism>
<comment type="caution">
    <text evidence="1">The sequence shown here is derived from an EMBL/GenBank/DDBJ whole genome shotgun (WGS) entry which is preliminary data.</text>
</comment>